<dbReference type="EMBL" id="JAAFYZ010000077">
    <property type="protein sequence ID" value="MBS2549624.1"/>
    <property type="molecule type" value="Genomic_DNA"/>
</dbReference>
<reference evidence="2 3" key="1">
    <citation type="submission" date="2020-02" db="EMBL/GenBank/DDBJ databases">
        <title>Acidophilic actinobacteria isolated from forest soil.</title>
        <authorList>
            <person name="Golinska P."/>
        </authorList>
    </citation>
    <scope>NUCLEOTIDE SEQUENCE [LARGE SCALE GENOMIC DNA]</scope>
    <source>
        <strain evidence="2 3">NL8</strain>
    </source>
</reference>
<gene>
    <name evidence="2" type="ORF">KGQ19_22425</name>
</gene>
<accession>A0ABS5KUA8</accession>
<comment type="caution">
    <text evidence="2">The sequence shown here is derived from an EMBL/GenBank/DDBJ whole genome shotgun (WGS) entry which is preliminary data.</text>
</comment>
<proteinExistence type="predicted"/>
<keyword evidence="3" id="KW-1185">Reference proteome</keyword>
<protein>
    <submittedName>
        <fullName evidence="2">SMI1/KNR4 family protein</fullName>
    </submittedName>
</protein>
<evidence type="ECO:0000259" key="1">
    <source>
        <dbReference type="SMART" id="SM00860"/>
    </source>
</evidence>
<dbReference type="Proteomes" id="UP000730482">
    <property type="component" value="Unassembled WGS sequence"/>
</dbReference>
<feature type="domain" description="Knr4/Smi1-like" evidence="1">
    <location>
        <begin position="40"/>
        <end position="185"/>
    </location>
</feature>
<name>A0ABS5KUA8_9ACTN</name>
<evidence type="ECO:0000313" key="2">
    <source>
        <dbReference type="EMBL" id="MBS2549624.1"/>
    </source>
</evidence>
<dbReference type="InterPro" id="IPR018958">
    <property type="entry name" value="Knr4/Smi1-like_dom"/>
</dbReference>
<evidence type="ECO:0000313" key="3">
    <source>
        <dbReference type="Proteomes" id="UP000730482"/>
    </source>
</evidence>
<sequence>MLDDVWNQEQVRRRLRELADADPQLRQFGARQHRYQLGRTTSAEDLTRFERDNGIALPDAYRKFITTVGDGGAGPYLGMYRHDGTDWDNPNYPSEERRPGFLATAFPHTERFQPYRPGLSDEDILYDPSWLSGSLVLAAYGCGAYFRLVVTGDARGQVWFDDFASDEGLTPGPDFHDWYQAWLDDPELGAQ</sequence>
<organism evidence="2 3">
    <name type="scientific">Catenulispora pinistramenti</name>
    <dbReference type="NCBI Taxonomy" id="2705254"/>
    <lineage>
        <taxon>Bacteria</taxon>
        <taxon>Bacillati</taxon>
        <taxon>Actinomycetota</taxon>
        <taxon>Actinomycetes</taxon>
        <taxon>Catenulisporales</taxon>
        <taxon>Catenulisporaceae</taxon>
        <taxon>Catenulispora</taxon>
    </lineage>
</organism>
<dbReference type="SMART" id="SM00860">
    <property type="entry name" value="SMI1_KNR4"/>
    <property type="match status" value="1"/>
</dbReference>
<dbReference type="Pfam" id="PF09346">
    <property type="entry name" value="SMI1_KNR4"/>
    <property type="match status" value="1"/>
</dbReference>
<dbReference type="RefSeq" id="WP_212011183.1">
    <property type="nucleotide sequence ID" value="NZ_JAAFYZ010000077.1"/>
</dbReference>
<dbReference type="SUPFAM" id="SSF160631">
    <property type="entry name" value="SMI1/KNR4-like"/>
    <property type="match status" value="1"/>
</dbReference>
<dbReference type="InterPro" id="IPR037883">
    <property type="entry name" value="Knr4/Smi1-like_sf"/>
</dbReference>